<dbReference type="RefSeq" id="WP_109037419.1">
    <property type="nucleotide sequence ID" value="NZ_CP029210.1"/>
</dbReference>
<organism evidence="7 8">
    <name type="scientific">Aquabacterium olei</name>
    <dbReference type="NCBI Taxonomy" id="1296669"/>
    <lineage>
        <taxon>Bacteria</taxon>
        <taxon>Pseudomonadati</taxon>
        <taxon>Pseudomonadota</taxon>
        <taxon>Betaproteobacteria</taxon>
        <taxon>Burkholderiales</taxon>
        <taxon>Aquabacterium</taxon>
    </lineage>
</organism>
<name>A0A2U8FTP4_9BURK</name>
<gene>
    <name evidence="7" type="ORF">DEH84_14080</name>
</gene>
<proteinExistence type="predicted"/>
<accession>A0A2U8FTP4</accession>
<evidence type="ECO:0000313" key="7">
    <source>
        <dbReference type="EMBL" id="AWI54423.1"/>
    </source>
</evidence>
<keyword evidence="3 5" id="KW-1133">Transmembrane helix</keyword>
<dbReference type="GO" id="GO:0016020">
    <property type="term" value="C:membrane"/>
    <property type="evidence" value="ECO:0007669"/>
    <property type="project" value="UniProtKB-SubCell"/>
</dbReference>
<evidence type="ECO:0000256" key="1">
    <source>
        <dbReference type="ARBA" id="ARBA00004141"/>
    </source>
</evidence>
<feature type="transmembrane region" description="Helical" evidence="5">
    <location>
        <begin position="117"/>
        <end position="139"/>
    </location>
</feature>
<dbReference type="Pfam" id="PF01694">
    <property type="entry name" value="Rhomboid"/>
    <property type="match status" value="1"/>
</dbReference>
<feature type="transmembrane region" description="Helical" evidence="5">
    <location>
        <begin position="184"/>
        <end position="205"/>
    </location>
</feature>
<evidence type="ECO:0000256" key="4">
    <source>
        <dbReference type="ARBA" id="ARBA00023136"/>
    </source>
</evidence>
<evidence type="ECO:0000256" key="5">
    <source>
        <dbReference type="SAM" id="Phobius"/>
    </source>
</evidence>
<dbReference type="OrthoDB" id="9152313at2"/>
<evidence type="ECO:0000259" key="6">
    <source>
        <dbReference type="Pfam" id="PF01694"/>
    </source>
</evidence>
<reference evidence="7 8" key="1">
    <citation type="submission" date="2018-05" db="EMBL/GenBank/DDBJ databases">
        <title>complete genome sequence of Aquabacterium olei NBRC 110486.</title>
        <authorList>
            <person name="Tang B."/>
            <person name="Chang J."/>
            <person name="Zhang L."/>
            <person name="Yang H."/>
        </authorList>
    </citation>
    <scope>NUCLEOTIDE SEQUENCE [LARGE SCALE GENOMIC DNA]</scope>
    <source>
        <strain evidence="7 8">NBRC 110486</strain>
    </source>
</reference>
<feature type="transmembrane region" description="Helical" evidence="5">
    <location>
        <begin position="146"/>
        <end position="164"/>
    </location>
</feature>
<dbReference type="InterPro" id="IPR035952">
    <property type="entry name" value="Rhomboid-like_sf"/>
</dbReference>
<dbReference type="SUPFAM" id="SSF144091">
    <property type="entry name" value="Rhomboid-like"/>
    <property type="match status" value="1"/>
</dbReference>
<evidence type="ECO:0000256" key="3">
    <source>
        <dbReference type="ARBA" id="ARBA00022989"/>
    </source>
</evidence>
<dbReference type="Proteomes" id="UP000244892">
    <property type="component" value="Chromosome"/>
</dbReference>
<evidence type="ECO:0000256" key="2">
    <source>
        <dbReference type="ARBA" id="ARBA00022692"/>
    </source>
</evidence>
<feature type="transmembrane region" description="Helical" evidence="5">
    <location>
        <begin position="81"/>
        <end position="105"/>
    </location>
</feature>
<comment type="subcellular location">
    <subcellularLocation>
        <location evidence="1">Membrane</location>
        <topology evidence="1">Multi-pass membrane protein</topology>
    </subcellularLocation>
</comment>
<dbReference type="InterPro" id="IPR022764">
    <property type="entry name" value="Peptidase_S54_rhomboid_dom"/>
</dbReference>
<feature type="domain" description="Peptidase S54 rhomboid" evidence="6">
    <location>
        <begin position="56"/>
        <end position="199"/>
    </location>
</feature>
<sequence>MLPHGPGRIGWLLACAALALPAMLLAPVPLDQPVAQWPALAQQLTLRPDQGVDQPFHTFWTAAWLHGSAAHRLQNLGAVALLAWMGWLAALPRAAALALLAAWPLTQLGLLLQPSPIAHYVGLSGVVHAGVAVVCVHSLAANHPRFPKALAAVALLGIVAKLIMENPVAHRLVQPPGSDITVVPWVHLSGAVAGLLCALPGALWCRLGAQRGRPAG</sequence>
<protein>
    <recommendedName>
        <fullName evidence="6">Peptidase S54 rhomboid domain-containing protein</fullName>
    </recommendedName>
</protein>
<dbReference type="EMBL" id="CP029210">
    <property type="protein sequence ID" value="AWI54423.1"/>
    <property type="molecule type" value="Genomic_DNA"/>
</dbReference>
<keyword evidence="8" id="KW-1185">Reference proteome</keyword>
<keyword evidence="2 5" id="KW-0812">Transmembrane</keyword>
<dbReference type="AlphaFoldDB" id="A0A2U8FTP4"/>
<keyword evidence="4 5" id="KW-0472">Membrane</keyword>
<evidence type="ECO:0000313" key="8">
    <source>
        <dbReference type="Proteomes" id="UP000244892"/>
    </source>
</evidence>
<dbReference type="Gene3D" id="1.20.1540.10">
    <property type="entry name" value="Rhomboid-like"/>
    <property type="match status" value="1"/>
</dbReference>
<dbReference type="KEGG" id="aon:DEH84_14080"/>